<gene>
    <name evidence="2" type="ORF">SAMN06295909_0109</name>
</gene>
<dbReference type="EMBL" id="FXWJ01000001">
    <property type="protein sequence ID" value="SMQ58132.1"/>
    <property type="molecule type" value="Genomic_DNA"/>
</dbReference>
<protein>
    <recommendedName>
        <fullName evidence="4">DUF4238 domain-containing protein</fullName>
    </recommendedName>
</protein>
<feature type="region of interest" description="Disordered" evidence="1">
    <location>
        <begin position="279"/>
        <end position="298"/>
    </location>
</feature>
<dbReference type="Pfam" id="PF14022">
    <property type="entry name" value="DUF4238"/>
    <property type="match status" value="1"/>
</dbReference>
<proteinExistence type="predicted"/>
<evidence type="ECO:0000313" key="2">
    <source>
        <dbReference type="EMBL" id="SMQ58132.1"/>
    </source>
</evidence>
<comment type="caution">
    <text evidence="2">The sequence shown here is derived from an EMBL/GenBank/DDBJ whole genome shotgun (WGS) entry which is preliminary data.</text>
</comment>
<dbReference type="Proteomes" id="UP000194464">
    <property type="component" value="Unassembled WGS sequence"/>
</dbReference>
<keyword evidence="3" id="KW-1185">Reference proteome</keyword>
<organism evidence="2 3">
    <name type="scientific">Plantibacter elymi</name>
    <name type="common">nom. nud.</name>
    <dbReference type="NCBI Taxonomy" id="199708"/>
    <lineage>
        <taxon>Bacteria</taxon>
        <taxon>Bacillati</taxon>
        <taxon>Actinomycetota</taxon>
        <taxon>Actinomycetes</taxon>
        <taxon>Micrococcales</taxon>
        <taxon>Microbacteriaceae</taxon>
        <taxon>Plantibacter</taxon>
    </lineage>
</organism>
<dbReference type="InterPro" id="IPR025332">
    <property type="entry name" value="DUF4238"/>
</dbReference>
<sequence length="321" mass="35161">MVVNDATVNNDYYTVEFEDGTVSDAAETMFNEIEAPASSALRGLLSTPVVFPDGDQRDALAAWIALQYVRSPAIRRQRDELHSAMVRMVVGVVGKRGLRNFIEEREGVAISAARLEAEWEDLTKPGGPTSRVRAENHLLNIFELLPSTTQRLVDGRWMIVDFTENPLVAGDHPVFLMADPEAPDWRGVGLGNAHAFGLALSRHRGIIIFTGDGHAGPDVMGPGSADEARTLNAQTIQNAREAIYHHPDDDPVAWFGGELPQPRPTELTVGDNSLILPDAEGYPPPARDDAEPAEPGGFSIANLVWPIPDRVFEWMEPDDDQ</sequence>
<accession>A0ABY1R816</accession>
<evidence type="ECO:0000313" key="3">
    <source>
        <dbReference type="Proteomes" id="UP000194464"/>
    </source>
</evidence>
<reference evidence="2 3" key="1">
    <citation type="submission" date="2017-04" db="EMBL/GenBank/DDBJ databases">
        <authorList>
            <person name="Varghese N."/>
            <person name="Submissions S."/>
        </authorList>
    </citation>
    <scope>NUCLEOTIDE SEQUENCE [LARGE SCALE GENOMIC DNA]</scope>
    <source>
        <strain evidence="2 3">VKM Ac-1784</strain>
    </source>
</reference>
<evidence type="ECO:0000256" key="1">
    <source>
        <dbReference type="SAM" id="MobiDB-lite"/>
    </source>
</evidence>
<name>A0ABY1R816_9MICO</name>
<evidence type="ECO:0008006" key="4">
    <source>
        <dbReference type="Google" id="ProtNLM"/>
    </source>
</evidence>